<dbReference type="InterPro" id="IPR016516">
    <property type="entry name" value="UCP07580"/>
</dbReference>
<sequence>MSIQIEPVRRNLRFALPRGEALTWHPAGLHVTQFFNTLSLFFPAGERFFIQSVRNYRNEITDVKLKTQVSAFIGQEAFHTREHEQYNQALQEAGLPVDALERAVERLLANVARLPRPIQLAATVALEHLTAVLGDVLLRNEVLLKDVEPHFAALWRWHAIEETEHKAVCFDAFESVVESDVRAYGLRVVAFVLANMLFWSLFVPFYIVMIARSGGLFDLRGWWSVGNLVAGRPGVLRRALPDWFSFFRPGFHPWQHDNREFLAQAETLMNNLSGNDLEPQSAA</sequence>
<feature type="transmembrane region" description="Helical" evidence="1">
    <location>
        <begin position="188"/>
        <end position="211"/>
    </location>
</feature>
<organism evidence="2 3">
    <name type="scientific">Alcanivorax quisquiliarum</name>
    <dbReference type="NCBI Taxonomy" id="2933565"/>
    <lineage>
        <taxon>Bacteria</taxon>
        <taxon>Pseudomonadati</taxon>
        <taxon>Pseudomonadota</taxon>
        <taxon>Gammaproteobacteria</taxon>
        <taxon>Oceanospirillales</taxon>
        <taxon>Alcanivoracaceae</taxon>
        <taxon>Alcanivorax</taxon>
    </lineage>
</organism>
<keyword evidence="1" id="KW-0472">Membrane</keyword>
<comment type="caution">
    <text evidence="2">The sequence shown here is derived from an EMBL/GenBank/DDBJ whole genome shotgun (WGS) entry which is preliminary data.</text>
</comment>
<protein>
    <submittedName>
        <fullName evidence="2">Metal-dependent hydrolase</fullName>
    </submittedName>
</protein>
<proteinExistence type="predicted"/>
<dbReference type="Pfam" id="PF10118">
    <property type="entry name" value="Metal_hydrol"/>
    <property type="match status" value="1"/>
</dbReference>
<keyword evidence="1" id="KW-0812">Transmembrane</keyword>
<accession>A0ABT0E6G7</accession>
<evidence type="ECO:0000313" key="3">
    <source>
        <dbReference type="Proteomes" id="UP001165524"/>
    </source>
</evidence>
<dbReference type="Proteomes" id="UP001165524">
    <property type="component" value="Unassembled WGS sequence"/>
</dbReference>
<keyword evidence="3" id="KW-1185">Reference proteome</keyword>
<dbReference type="PANTHER" id="PTHR39456:SF1">
    <property type="entry name" value="METAL-DEPENDENT HYDROLASE"/>
    <property type="match status" value="1"/>
</dbReference>
<keyword evidence="1" id="KW-1133">Transmembrane helix</keyword>
<dbReference type="RefSeq" id="WP_246950803.1">
    <property type="nucleotide sequence ID" value="NZ_JALKII010000003.1"/>
</dbReference>
<keyword evidence="2" id="KW-0378">Hydrolase</keyword>
<reference evidence="2" key="1">
    <citation type="submission" date="2022-04" db="EMBL/GenBank/DDBJ databases">
        <title>Alcanivorax sp. CY1518 draft genome sequence.</title>
        <authorList>
            <person name="Zhao G."/>
            <person name="An M."/>
        </authorList>
    </citation>
    <scope>NUCLEOTIDE SEQUENCE</scope>
    <source>
        <strain evidence="2">CY1518</strain>
    </source>
</reference>
<dbReference type="EMBL" id="JALKII010000003">
    <property type="protein sequence ID" value="MCK0537401.1"/>
    <property type="molecule type" value="Genomic_DNA"/>
</dbReference>
<dbReference type="PANTHER" id="PTHR39456">
    <property type="entry name" value="METAL-DEPENDENT HYDROLASE"/>
    <property type="match status" value="1"/>
</dbReference>
<evidence type="ECO:0000313" key="2">
    <source>
        <dbReference type="EMBL" id="MCK0537401.1"/>
    </source>
</evidence>
<dbReference type="GO" id="GO:0016787">
    <property type="term" value="F:hydrolase activity"/>
    <property type="evidence" value="ECO:0007669"/>
    <property type="project" value="UniProtKB-KW"/>
</dbReference>
<gene>
    <name evidence="2" type="ORF">MU846_06710</name>
</gene>
<evidence type="ECO:0000256" key="1">
    <source>
        <dbReference type="SAM" id="Phobius"/>
    </source>
</evidence>
<dbReference type="PIRSF" id="PIRSF007580">
    <property type="entry name" value="UCP07580"/>
    <property type="match status" value="1"/>
</dbReference>
<name>A0ABT0E6G7_9GAMM</name>